<dbReference type="PANTHER" id="PTHR33021:SF44">
    <property type="entry name" value="EARLY NODULIN-LIKE PROTEIN 8"/>
    <property type="match status" value="1"/>
</dbReference>
<feature type="domain" description="Phytocyanin" evidence="11">
    <location>
        <begin position="28"/>
        <end position="133"/>
    </location>
</feature>
<proteinExistence type="inferred from homology"/>
<dbReference type="Pfam" id="PF02298">
    <property type="entry name" value="Cu_bind_like"/>
    <property type="match status" value="1"/>
</dbReference>
<evidence type="ECO:0000256" key="4">
    <source>
        <dbReference type="ARBA" id="ARBA00023136"/>
    </source>
</evidence>
<feature type="chain" id="PRO_5043449219" description="Phytocyanin domain-containing protein" evidence="10">
    <location>
        <begin position="28"/>
        <end position="197"/>
    </location>
</feature>
<evidence type="ECO:0000313" key="12">
    <source>
        <dbReference type="EMBL" id="CAI8603204.1"/>
    </source>
</evidence>
<keyword evidence="13" id="KW-1185">Reference proteome</keyword>
<keyword evidence="7" id="KW-0449">Lipoprotein</keyword>
<feature type="transmembrane region" description="Helical" evidence="9">
    <location>
        <begin position="178"/>
        <end position="196"/>
    </location>
</feature>
<evidence type="ECO:0000256" key="10">
    <source>
        <dbReference type="SAM" id="SignalP"/>
    </source>
</evidence>
<keyword evidence="3 10" id="KW-0732">Signal</keyword>
<dbReference type="PROSITE" id="PS51485">
    <property type="entry name" value="PHYTOCYANIN"/>
    <property type="match status" value="1"/>
</dbReference>
<evidence type="ECO:0000256" key="9">
    <source>
        <dbReference type="SAM" id="Phobius"/>
    </source>
</evidence>
<dbReference type="InterPro" id="IPR039391">
    <property type="entry name" value="Phytocyanin-like"/>
</dbReference>
<reference evidence="12 13" key="1">
    <citation type="submission" date="2023-01" db="EMBL/GenBank/DDBJ databases">
        <authorList>
            <person name="Kreplak J."/>
        </authorList>
    </citation>
    <scope>NUCLEOTIDE SEQUENCE [LARGE SCALE GENOMIC DNA]</scope>
</reference>
<dbReference type="GO" id="GO:0098552">
    <property type="term" value="C:side of membrane"/>
    <property type="evidence" value="ECO:0007669"/>
    <property type="project" value="UniProtKB-KW"/>
</dbReference>
<comment type="subcellular location">
    <subcellularLocation>
        <location evidence="1">Cell membrane</location>
        <topology evidence="1">Lipid-anchor</topology>
        <topology evidence="1">GPI-anchor</topology>
    </subcellularLocation>
</comment>
<dbReference type="FunFam" id="2.60.40.420:FF:000010">
    <property type="entry name" value="Early nodulin-like protein 1"/>
    <property type="match status" value="1"/>
</dbReference>
<dbReference type="GO" id="GO:0005886">
    <property type="term" value="C:plasma membrane"/>
    <property type="evidence" value="ECO:0007669"/>
    <property type="project" value="UniProtKB-SubCell"/>
</dbReference>
<dbReference type="SUPFAM" id="SSF49503">
    <property type="entry name" value="Cupredoxins"/>
    <property type="match status" value="1"/>
</dbReference>
<keyword evidence="9" id="KW-1133">Transmembrane helix</keyword>
<organism evidence="12 13">
    <name type="scientific">Vicia faba</name>
    <name type="common">Broad bean</name>
    <name type="synonym">Faba vulgaris</name>
    <dbReference type="NCBI Taxonomy" id="3906"/>
    <lineage>
        <taxon>Eukaryota</taxon>
        <taxon>Viridiplantae</taxon>
        <taxon>Streptophyta</taxon>
        <taxon>Embryophyta</taxon>
        <taxon>Tracheophyta</taxon>
        <taxon>Spermatophyta</taxon>
        <taxon>Magnoliopsida</taxon>
        <taxon>eudicotyledons</taxon>
        <taxon>Gunneridae</taxon>
        <taxon>Pentapetalae</taxon>
        <taxon>rosids</taxon>
        <taxon>fabids</taxon>
        <taxon>Fabales</taxon>
        <taxon>Fabaceae</taxon>
        <taxon>Papilionoideae</taxon>
        <taxon>50 kb inversion clade</taxon>
        <taxon>NPAAA clade</taxon>
        <taxon>Hologalegina</taxon>
        <taxon>IRL clade</taxon>
        <taxon>Fabeae</taxon>
        <taxon>Vicia</taxon>
    </lineage>
</organism>
<dbReference type="InterPro" id="IPR008972">
    <property type="entry name" value="Cupredoxin"/>
</dbReference>
<keyword evidence="6" id="KW-0325">Glycoprotein</keyword>
<evidence type="ECO:0000313" key="13">
    <source>
        <dbReference type="Proteomes" id="UP001157006"/>
    </source>
</evidence>
<keyword evidence="2" id="KW-0336">GPI-anchor</keyword>
<sequence>MAIHNKIFFFLCSLLLTFLQIQTKVFSFQYKVGDLNAWSLPSSTNPQIYTKWSKLHNFTLGDSLLFLYPPSQDSLIQVTQESYKSCNIKDPILFMNNGNSLFNITSSHGDFYFTSGVNGHCQKNQKIHISVGGIGNVDVEEANSPNSLPANANAPSYQAAFGNIPVAPSSSDSHHITSNFHVFIIGFGSVIYALFFG</sequence>
<dbReference type="Proteomes" id="UP001157006">
    <property type="component" value="Chromosome 3"/>
</dbReference>
<dbReference type="Gene3D" id="2.60.40.420">
    <property type="entry name" value="Cupredoxins - blue copper proteins"/>
    <property type="match status" value="1"/>
</dbReference>
<accession>A0AAV1A1N8</accession>
<protein>
    <recommendedName>
        <fullName evidence="11">Phytocyanin domain-containing protein</fullName>
    </recommendedName>
</protein>
<dbReference type="PANTHER" id="PTHR33021">
    <property type="entry name" value="BLUE COPPER PROTEIN"/>
    <property type="match status" value="1"/>
</dbReference>
<gene>
    <name evidence="12" type="ORF">VFH_III075840</name>
</gene>
<dbReference type="GO" id="GO:0009055">
    <property type="term" value="F:electron transfer activity"/>
    <property type="evidence" value="ECO:0007669"/>
    <property type="project" value="InterPro"/>
</dbReference>
<evidence type="ECO:0000256" key="2">
    <source>
        <dbReference type="ARBA" id="ARBA00022622"/>
    </source>
</evidence>
<evidence type="ECO:0000259" key="11">
    <source>
        <dbReference type="PROSITE" id="PS51485"/>
    </source>
</evidence>
<evidence type="ECO:0000256" key="3">
    <source>
        <dbReference type="ARBA" id="ARBA00022729"/>
    </source>
</evidence>
<comment type="similarity">
    <text evidence="8">Belongs to the early nodulin-like (ENODL) family.</text>
</comment>
<dbReference type="InterPro" id="IPR003245">
    <property type="entry name" value="Phytocyanin_dom"/>
</dbReference>
<keyword evidence="4 9" id="KW-0472">Membrane</keyword>
<evidence type="ECO:0000256" key="8">
    <source>
        <dbReference type="ARBA" id="ARBA00035011"/>
    </source>
</evidence>
<evidence type="ECO:0000256" key="6">
    <source>
        <dbReference type="ARBA" id="ARBA00023180"/>
    </source>
</evidence>
<dbReference type="AlphaFoldDB" id="A0AAV1A1N8"/>
<evidence type="ECO:0000256" key="7">
    <source>
        <dbReference type="ARBA" id="ARBA00023288"/>
    </source>
</evidence>
<feature type="signal peptide" evidence="10">
    <location>
        <begin position="1"/>
        <end position="27"/>
    </location>
</feature>
<dbReference type="EMBL" id="OX451738">
    <property type="protein sequence ID" value="CAI8603204.1"/>
    <property type="molecule type" value="Genomic_DNA"/>
</dbReference>
<name>A0AAV1A1N8_VICFA</name>
<evidence type="ECO:0000256" key="1">
    <source>
        <dbReference type="ARBA" id="ARBA00004609"/>
    </source>
</evidence>
<keyword evidence="9" id="KW-0812">Transmembrane</keyword>
<evidence type="ECO:0000256" key="5">
    <source>
        <dbReference type="ARBA" id="ARBA00023157"/>
    </source>
</evidence>
<keyword evidence="5" id="KW-1015">Disulfide bond</keyword>